<reference evidence="1" key="1">
    <citation type="submission" date="2015-07" db="EMBL/GenBank/DDBJ databases">
        <title>MeaNS - Measles Nucleotide Surveillance Program.</title>
        <authorList>
            <person name="Tran T."/>
            <person name="Druce J."/>
        </authorList>
    </citation>
    <scope>NUCLEOTIDE SEQUENCE</scope>
    <source>
        <strain evidence="1">UCB-OBI-ISO-001</strain>
        <tissue evidence="1">Gonad</tissue>
    </source>
</reference>
<evidence type="ECO:0000313" key="1">
    <source>
        <dbReference type="EMBL" id="KOF90878.1"/>
    </source>
</evidence>
<gene>
    <name evidence="1" type="ORF">OCBIM_22010243mg</name>
</gene>
<name>A0A0L8HNQ4_OCTBM</name>
<organism evidence="1">
    <name type="scientific">Octopus bimaculoides</name>
    <name type="common">California two-spotted octopus</name>
    <dbReference type="NCBI Taxonomy" id="37653"/>
    <lineage>
        <taxon>Eukaryota</taxon>
        <taxon>Metazoa</taxon>
        <taxon>Spiralia</taxon>
        <taxon>Lophotrochozoa</taxon>
        <taxon>Mollusca</taxon>
        <taxon>Cephalopoda</taxon>
        <taxon>Coleoidea</taxon>
        <taxon>Octopodiformes</taxon>
        <taxon>Octopoda</taxon>
        <taxon>Incirrata</taxon>
        <taxon>Octopodidae</taxon>
        <taxon>Octopus</taxon>
    </lineage>
</organism>
<protein>
    <submittedName>
        <fullName evidence="1">Uncharacterized protein</fullName>
    </submittedName>
</protein>
<accession>A0A0L8HNQ4</accession>
<dbReference type="EMBL" id="KQ417660">
    <property type="protein sequence ID" value="KOF90878.1"/>
    <property type="molecule type" value="Genomic_DNA"/>
</dbReference>
<proteinExistence type="predicted"/>
<dbReference type="AlphaFoldDB" id="A0A0L8HNQ4"/>
<sequence length="71" mass="8831">MAQWKKRIRKHENINNNIYNSFLYIVDFSHFYKIDQAYICTLPVEQSQRIQKYIPEREKKKEKKSLIHCRE</sequence>